<dbReference type="AlphaFoldDB" id="A0A7C8MRD5"/>
<evidence type="ECO:0000256" key="1">
    <source>
        <dbReference type="SAM" id="MobiDB-lite"/>
    </source>
</evidence>
<dbReference type="EMBL" id="JAADJZ010000008">
    <property type="protein sequence ID" value="KAF2873145.1"/>
    <property type="molecule type" value="Genomic_DNA"/>
</dbReference>
<dbReference type="OrthoDB" id="8033832at2759"/>
<feature type="region of interest" description="Disordered" evidence="1">
    <location>
        <begin position="253"/>
        <end position="292"/>
    </location>
</feature>
<reference evidence="2 3" key="1">
    <citation type="submission" date="2020-01" db="EMBL/GenBank/DDBJ databases">
        <authorList>
            <consortium name="DOE Joint Genome Institute"/>
            <person name="Haridas S."/>
            <person name="Albert R."/>
            <person name="Binder M."/>
            <person name="Bloem J."/>
            <person name="Labutti K."/>
            <person name="Salamov A."/>
            <person name="Andreopoulos B."/>
            <person name="Baker S.E."/>
            <person name="Barry K."/>
            <person name="Bills G."/>
            <person name="Bluhm B.H."/>
            <person name="Cannon C."/>
            <person name="Castanera R."/>
            <person name="Culley D.E."/>
            <person name="Daum C."/>
            <person name="Ezra D."/>
            <person name="Gonzalez J.B."/>
            <person name="Henrissat B."/>
            <person name="Kuo A."/>
            <person name="Liang C."/>
            <person name="Lipzen A."/>
            <person name="Lutzoni F."/>
            <person name="Magnuson J."/>
            <person name="Mondo S."/>
            <person name="Nolan M."/>
            <person name="Ohm R."/>
            <person name="Pangilinan J."/>
            <person name="Park H.-J.H."/>
            <person name="Ramirez L."/>
            <person name="Alfaro M."/>
            <person name="Sun H."/>
            <person name="Tritt A."/>
            <person name="Yoshinaga Y."/>
            <person name="Zwiers L.-H.L."/>
            <person name="Turgeon B.G."/>
            <person name="Goodwin S.B."/>
            <person name="Spatafora J.W."/>
            <person name="Crous P.W."/>
            <person name="Grigoriev I.V."/>
        </authorList>
    </citation>
    <scope>NUCLEOTIDE SEQUENCE [LARGE SCALE GENOMIC DNA]</scope>
    <source>
        <strain evidence="2 3">CBS 611.86</strain>
    </source>
</reference>
<comment type="caution">
    <text evidence="2">The sequence shown here is derived from an EMBL/GenBank/DDBJ whole genome shotgun (WGS) entry which is preliminary data.</text>
</comment>
<name>A0A7C8MRD5_9PLEO</name>
<evidence type="ECO:0000313" key="2">
    <source>
        <dbReference type="EMBL" id="KAF2873145.1"/>
    </source>
</evidence>
<feature type="compositionally biased region" description="Low complexity" evidence="1">
    <location>
        <begin position="270"/>
        <end position="287"/>
    </location>
</feature>
<evidence type="ECO:0000313" key="3">
    <source>
        <dbReference type="Proteomes" id="UP000481861"/>
    </source>
</evidence>
<keyword evidence="3" id="KW-1185">Reference proteome</keyword>
<sequence length="436" mass="46983">MQVHAVLDSERAVDSTGRKLPWAYEYADPDHAQRRMPEEKGPFGKARKRGSTRSKTATPGRGGNTDQAQLDNLRVIDDIFTRTVQVEKERRPANPTASLPVSASAPNLLDAGGLAGSFQAGASTNTTKEPTEAIIYGYGNDVQWAAIEFYEKASGGLIYEEYSRQPPHAKYSLAFTPQRTSMFRSLSRSALRKVNEFLGGEHWIKVTFDSPEAAGRAFHYSPHVIQGYTVFAEPYRGIGPNADKAIRATAGGASSLTASPNTVSSVTLPSGTSQSSATASSATATGSVPASMPPRLISEPLLHGSFPLDPIDYEPAAPVVTASAAHSIGGARATSTQLRQPGRSTLRIRDAKPAVLLPPEKAFLPAAPRWQQTFGSWPVIGWVIGSGHGIIGDHVPRNEVGQFDSVNASLYWRVWYMVDTCFGTDFCGVKDAEYEE</sequence>
<accession>A0A7C8MRD5</accession>
<feature type="compositionally biased region" description="Basic and acidic residues" evidence="1">
    <location>
        <begin position="29"/>
        <end position="42"/>
    </location>
</feature>
<feature type="compositionally biased region" description="Polar residues" evidence="1">
    <location>
        <begin position="260"/>
        <end position="269"/>
    </location>
</feature>
<protein>
    <submittedName>
        <fullName evidence="2">Uncharacterized protein</fullName>
    </submittedName>
</protein>
<dbReference type="Gene3D" id="3.30.70.330">
    <property type="match status" value="1"/>
</dbReference>
<gene>
    <name evidence="2" type="ORF">BDV95DRAFT_568931</name>
</gene>
<proteinExistence type="predicted"/>
<dbReference type="InterPro" id="IPR012677">
    <property type="entry name" value="Nucleotide-bd_a/b_plait_sf"/>
</dbReference>
<organism evidence="2 3">
    <name type="scientific">Massariosphaeria phaeospora</name>
    <dbReference type="NCBI Taxonomy" id="100035"/>
    <lineage>
        <taxon>Eukaryota</taxon>
        <taxon>Fungi</taxon>
        <taxon>Dikarya</taxon>
        <taxon>Ascomycota</taxon>
        <taxon>Pezizomycotina</taxon>
        <taxon>Dothideomycetes</taxon>
        <taxon>Pleosporomycetidae</taxon>
        <taxon>Pleosporales</taxon>
        <taxon>Pleosporales incertae sedis</taxon>
        <taxon>Massariosphaeria</taxon>
    </lineage>
</organism>
<dbReference type="Proteomes" id="UP000481861">
    <property type="component" value="Unassembled WGS sequence"/>
</dbReference>
<feature type="region of interest" description="Disordered" evidence="1">
    <location>
        <begin position="29"/>
        <end position="68"/>
    </location>
</feature>